<organism evidence="3 4">
    <name type="scientific">Amphilophus citrinellus</name>
    <name type="common">Midas cichlid</name>
    <name type="synonym">Cichlasoma citrinellum</name>
    <dbReference type="NCBI Taxonomy" id="61819"/>
    <lineage>
        <taxon>Eukaryota</taxon>
        <taxon>Metazoa</taxon>
        <taxon>Chordata</taxon>
        <taxon>Craniata</taxon>
        <taxon>Vertebrata</taxon>
        <taxon>Euteleostomi</taxon>
        <taxon>Actinopterygii</taxon>
        <taxon>Neopterygii</taxon>
        <taxon>Teleostei</taxon>
        <taxon>Neoteleostei</taxon>
        <taxon>Acanthomorphata</taxon>
        <taxon>Ovalentaria</taxon>
        <taxon>Cichlomorphae</taxon>
        <taxon>Cichliformes</taxon>
        <taxon>Cichlidae</taxon>
        <taxon>New World cichlids</taxon>
        <taxon>Cichlasomatinae</taxon>
        <taxon>Heroini</taxon>
        <taxon>Amphilophus</taxon>
    </lineage>
</organism>
<dbReference type="GO" id="GO:0050830">
    <property type="term" value="P:defense response to Gram-positive bacterium"/>
    <property type="evidence" value="ECO:0007669"/>
    <property type="project" value="TreeGrafter"/>
</dbReference>
<evidence type="ECO:0000313" key="4">
    <source>
        <dbReference type="Proteomes" id="UP000261340"/>
    </source>
</evidence>
<dbReference type="InterPro" id="IPR001427">
    <property type="entry name" value="RNaseA"/>
</dbReference>
<sequence length="137" mass="16018">PELLQLKISEFLFWDVFPFFLLQEINPSENRPEKGRYEEFKRQHINPDMTVENCDEVIRKWKIYKDNVRSISNGRGDGDVTSTSVFNIVDCKLQSGDVKPNCNYKGTFYGKKRIMVRCEGGLPVHYYKITSSSQQQN</sequence>
<dbReference type="Pfam" id="PF00074">
    <property type="entry name" value="RnaseA"/>
    <property type="match status" value="1"/>
</dbReference>
<dbReference type="InterPro" id="IPR023412">
    <property type="entry name" value="RNaseA_domain"/>
</dbReference>
<evidence type="ECO:0000256" key="1">
    <source>
        <dbReference type="ARBA" id="ARBA00005600"/>
    </source>
</evidence>
<dbReference type="PANTHER" id="PTHR11437">
    <property type="entry name" value="RIBONUCLEASE"/>
    <property type="match status" value="1"/>
</dbReference>
<dbReference type="GO" id="GO:0004540">
    <property type="term" value="F:RNA nuclease activity"/>
    <property type="evidence" value="ECO:0007669"/>
    <property type="project" value="TreeGrafter"/>
</dbReference>
<dbReference type="Proteomes" id="UP000261340">
    <property type="component" value="Unplaced"/>
</dbReference>
<dbReference type="SMART" id="SM00092">
    <property type="entry name" value="RNAse_Pc"/>
    <property type="match status" value="1"/>
</dbReference>
<feature type="domain" description="Ribonuclease A-domain" evidence="2">
    <location>
        <begin position="33"/>
        <end position="130"/>
    </location>
</feature>
<name>A0A3Q0SYH8_AMPCI</name>
<dbReference type="GO" id="GO:0003676">
    <property type="term" value="F:nucleic acid binding"/>
    <property type="evidence" value="ECO:0007669"/>
    <property type="project" value="InterPro"/>
</dbReference>
<dbReference type="Ensembl" id="ENSACIT00000030673.1">
    <property type="protein sequence ID" value="ENSACIP00000029890.1"/>
    <property type="gene ID" value="ENSACIG00000023135.1"/>
</dbReference>
<dbReference type="GeneTree" id="ENSGT01010000223468"/>
<keyword evidence="4" id="KW-1185">Reference proteome</keyword>
<reference evidence="3" key="2">
    <citation type="submission" date="2025-09" db="UniProtKB">
        <authorList>
            <consortium name="Ensembl"/>
        </authorList>
    </citation>
    <scope>IDENTIFICATION</scope>
</reference>
<reference evidence="3" key="1">
    <citation type="submission" date="2025-08" db="UniProtKB">
        <authorList>
            <consortium name="Ensembl"/>
        </authorList>
    </citation>
    <scope>IDENTIFICATION</scope>
</reference>
<evidence type="ECO:0000313" key="3">
    <source>
        <dbReference type="Ensembl" id="ENSACIP00000029890.1"/>
    </source>
</evidence>
<comment type="similarity">
    <text evidence="1">Belongs to the pancreatic ribonuclease family.</text>
</comment>
<accession>A0A3Q0SYH8</accession>
<proteinExistence type="inferred from homology"/>
<protein>
    <recommendedName>
        <fullName evidence="2">Ribonuclease A-domain domain-containing protein</fullName>
    </recommendedName>
</protein>
<dbReference type="PANTHER" id="PTHR11437:SF65">
    <property type="entry name" value="ANGIOGENIN-2"/>
    <property type="match status" value="1"/>
</dbReference>
<dbReference type="SUPFAM" id="SSF54076">
    <property type="entry name" value="RNase A-like"/>
    <property type="match status" value="1"/>
</dbReference>
<dbReference type="AlphaFoldDB" id="A0A3Q0SYH8"/>
<dbReference type="Gene3D" id="3.10.130.10">
    <property type="entry name" value="Ribonuclease A-like domain"/>
    <property type="match status" value="2"/>
</dbReference>
<dbReference type="InterPro" id="IPR036816">
    <property type="entry name" value="RNaseA-like_dom_sf"/>
</dbReference>
<evidence type="ECO:0000259" key="2">
    <source>
        <dbReference type="SMART" id="SM00092"/>
    </source>
</evidence>